<organism evidence="2 3">
    <name type="scientific">Varanus komodoensis</name>
    <name type="common">Komodo dragon</name>
    <dbReference type="NCBI Taxonomy" id="61221"/>
    <lineage>
        <taxon>Eukaryota</taxon>
        <taxon>Metazoa</taxon>
        <taxon>Chordata</taxon>
        <taxon>Craniata</taxon>
        <taxon>Vertebrata</taxon>
        <taxon>Euteleostomi</taxon>
        <taxon>Lepidosauria</taxon>
        <taxon>Squamata</taxon>
        <taxon>Bifurcata</taxon>
        <taxon>Unidentata</taxon>
        <taxon>Episquamata</taxon>
        <taxon>Toxicofera</taxon>
        <taxon>Anguimorpha</taxon>
        <taxon>Paleoanguimorpha</taxon>
        <taxon>Varanoidea</taxon>
        <taxon>Varanidae</taxon>
        <taxon>Varanus</taxon>
    </lineage>
</organism>
<dbReference type="InterPro" id="IPR036572">
    <property type="entry name" value="Doublecortin_dom_sf"/>
</dbReference>
<feature type="domain" description="Doublecortin" evidence="1">
    <location>
        <begin position="5"/>
        <end position="82"/>
    </location>
</feature>
<feature type="domain" description="Doublecortin" evidence="1">
    <location>
        <begin position="101"/>
        <end position="179"/>
    </location>
</feature>
<accession>A0A8D2Q059</accession>
<reference evidence="2" key="2">
    <citation type="submission" date="2025-09" db="UniProtKB">
        <authorList>
            <consortium name="Ensembl"/>
        </authorList>
    </citation>
    <scope>IDENTIFICATION</scope>
</reference>
<keyword evidence="3" id="KW-1185">Reference proteome</keyword>
<dbReference type="GO" id="GO:0005815">
    <property type="term" value="C:microtubule organizing center"/>
    <property type="evidence" value="ECO:0007669"/>
    <property type="project" value="TreeGrafter"/>
</dbReference>
<protein>
    <submittedName>
        <fullName evidence="2">Doublecortin domain containing 2B</fullName>
    </submittedName>
</protein>
<proteinExistence type="predicted"/>
<dbReference type="PANTHER" id="PTHR23004:SF10">
    <property type="entry name" value="DOUBLECORTIN DOMAIN-CONTAINING PROTEIN 2B"/>
    <property type="match status" value="1"/>
</dbReference>
<evidence type="ECO:0000259" key="1">
    <source>
        <dbReference type="PROSITE" id="PS50309"/>
    </source>
</evidence>
<dbReference type="PANTHER" id="PTHR23004">
    <property type="entry name" value="DOUBLECORTIN DOMAIN CONTAINING 2"/>
    <property type="match status" value="1"/>
</dbReference>
<dbReference type="Ensembl" id="ENSVKKT00000014084.1">
    <property type="protein sequence ID" value="ENSVKKP00000013755.1"/>
    <property type="gene ID" value="ENSVKKG00000009482.1"/>
</dbReference>
<reference evidence="2" key="1">
    <citation type="submission" date="2025-08" db="UniProtKB">
        <authorList>
            <consortium name="Ensembl"/>
        </authorList>
    </citation>
    <scope>IDENTIFICATION</scope>
</reference>
<evidence type="ECO:0000313" key="2">
    <source>
        <dbReference type="Ensembl" id="ENSVKKP00000013755.1"/>
    </source>
</evidence>
<dbReference type="SUPFAM" id="SSF89837">
    <property type="entry name" value="Doublecortin (DC)"/>
    <property type="match status" value="2"/>
</dbReference>
<evidence type="ECO:0000313" key="3">
    <source>
        <dbReference type="Proteomes" id="UP000694545"/>
    </source>
</evidence>
<dbReference type="SMART" id="SM00537">
    <property type="entry name" value="DCX"/>
    <property type="match status" value="2"/>
</dbReference>
<name>A0A8D2Q059_VARKO</name>
<dbReference type="InterPro" id="IPR003533">
    <property type="entry name" value="Doublecortin_dom"/>
</dbReference>
<dbReference type="Proteomes" id="UP000694545">
    <property type="component" value="Unplaced"/>
</dbReference>
<dbReference type="Gene3D" id="3.10.20.230">
    <property type="entry name" value="Doublecortin domain"/>
    <property type="match status" value="2"/>
</dbReference>
<dbReference type="AlphaFoldDB" id="A0A8D2Q059"/>
<dbReference type="GO" id="GO:0035556">
    <property type="term" value="P:intracellular signal transduction"/>
    <property type="evidence" value="ECO:0007669"/>
    <property type="project" value="InterPro"/>
</dbReference>
<dbReference type="PROSITE" id="PS50309">
    <property type="entry name" value="DC"/>
    <property type="match status" value="2"/>
</dbReference>
<dbReference type="Pfam" id="PF03607">
    <property type="entry name" value="DCX"/>
    <property type="match status" value="2"/>
</dbReference>
<dbReference type="GO" id="GO:0005874">
    <property type="term" value="C:microtubule"/>
    <property type="evidence" value="ECO:0007669"/>
    <property type="project" value="TreeGrafter"/>
</dbReference>
<sequence length="258" mass="27701">MAGRQNVLLYRNGDPFFRGRRLVVNQRRFLTFEAFLNEVTGTVQAPAAVRSIYTPRQGHRVTELAELQNGGQYVAAGFERFRSICEACRPQPLLSFFIQSVFRNGDLLSPPFRLILTKNALQEWSAILSLLSEKANLHSGAVKKLCKLNGSAVCSGEDLVSGDYYVAVGLEKYKSLPYFELLGPPKRVPAGLPWALALARVTQAPCTCPPPAPSSVGNASCSESGPLRAGVGGVPSHISAASVLLGIFPVRGGTTVVG</sequence>